<reference evidence="4 5" key="1">
    <citation type="submission" date="2015-02" db="EMBL/GenBank/DDBJ databases">
        <title>Draft Genome Sequences of Two Closely-Related Aflatoxigenic Aspergillus Species Obtained from the Cote d'Ivoire.</title>
        <authorList>
            <person name="Moore G.G."/>
            <person name="Beltz S.B."/>
            <person name="Mack B.M."/>
        </authorList>
    </citation>
    <scope>NUCLEOTIDE SEQUENCE [LARGE SCALE GENOMIC DNA]</scope>
    <source>
        <strain evidence="4 5">SRRC1432</strain>
    </source>
</reference>
<dbReference type="InterPro" id="IPR001878">
    <property type="entry name" value="Znf_CCHC"/>
</dbReference>
<dbReference type="PANTHER" id="PTHR23002">
    <property type="entry name" value="ZINC FINGER CCHC DOMAIN CONTAINING PROTEIN"/>
    <property type="match status" value="1"/>
</dbReference>
<feature type="domain" description="CCHC-type" evidence="3">
    <location>
        <begin position="102"/>
        <end position="117"/>
    </location>
</feature>
<protein>
    <submittedName>
        <fullName evidence="4">Putative zinc knuckle transcription factor (CnjB)</fullName>
    </submittedName>
</protein>
<evidence type="ECO:0000256" key="2">
    <source>
        <dbReference type="SAM" id="MobiDB-lite"/>
    </source>
</evidence>
<feature type="compositionally biased region" description="Polar residues" evidence="2">
    <location>
        <begin position="19"/>
        <end position="29"/>
    </location>
</feature>
<name>A0A0F8TWX7_9EURO</name>
<dbReference type="EMBL" id="JYKN01003550">
    <property type="protein sequence ID" value="KKK11999.1"/>
    <property type="molecule type" value="Genomic_DNA"/>
</dbReference>
<dbReference type="Gene3D" id="4.10.60.10">
    <property type="entry name" value="Zinc finger, CCHC-type"/>
    <property type="match status" value="6"/>
</dbReference>
<keyword evidence="1" id="KW-0479">Metal-binding</keyword>
<dbReference type="GO" id="GO:0003676">
    <property type="term" value="F:nucleic acid binding"/>
    <property type="evidence" value="ECO:0007669"/>
    <property type="project" value="InterPro"/>
</dbReference>
<dbReference type="SMART" id="SM00343">
    <property type="entry name" value="ZnF_C2HC"/>
    <property type="match status" value="11"/>
</dbReference>
<proteinExistence type="predicted"/>
<feature type="domain" description="CCHC-type" evidence="3">
    <location>
        <begin position="414"/>
        <end position="429"/>
    </location>
</feature>
<dbReference type="InterPro" id="IPR036875">
    <property type="entry name" value="Znf_CCHC_sf"/>
</dbReference>
<dbReference type="PROSITE" id="PS50158">
    <property type="entry name" value="ZF_CCHC"/>
    <property type="match status" value="10"/>
</dbReference>
<accession>A0A0F8TWX7</accession>
<dbReference type="Pfam" id="PF00098">
    <property type="entry name" value="zf-CCHC"/>
    <property type="match status" value="9"/>
</dbReference>
<organism evidence="4 5">
    <name type="scientific">Aspergillus ochraceoroseus</name>
    <dbReference type="NCBI Taxonomy" id="138278"/>
    <lineage>
        <taxon>Eukaryota</taxon>
        <taxon>Fungi</taxon>
        <taxon>Dikarya</taxon>
        <taxon>Ascomycota</taxon>
        <taxon>Pezizomycotina</taxon>
        <taxon>Eurotiomycetes</taxon>
        <taxon>Eurotiomycetidae</taxon>
        <taxon>Eurotiales</taxon>
        <taxon>Aspergillaceae</taxon>
        <taxon>Aspergillus</taxon>
        <taxon>Aspergillus subgen. Nidulantes</taxon>
    </lineage>
</organism>
<feature type="domain" description="CCHC-type" evidence="3">
    <location>
        <begin position="321"/>
        <end position="336"/>
    </location>
</feature>
<dbReference type="VEuPathDB" id="FungiDB:P175DRAFT_0369666"/>
<gene>
    <name evidence="4" type="ORF">AOCH_001255</name>
</gene>
<keyword evidence="1" id="KW-0862">Zinc</keyword>
<sequence>MSGWSAEGGDWGSGDDSALQHNENYNPNSFKAEGDFGGNGFESAYGAGEGQQADNKCRNCGGEGHFARECTEPRKGMACFNCGEEGHTKLECTKPRVFKGPCRICNKEGHPALECPERPPDICKNCKLEGHKTIECKENRKFDLNHIPDRLPEEAWAILKKASIERDLEDFREGLKAYSKAVPEASFLDIEMKMRDENFNIYLIAMERQVSECISLINLQGKLSCTYAVGFFFSPKPQRSHLRERWPRSVEENLERLADAGLPYDKQIPKCANCGEMGHTARGCKEEKVVVERVEVKCANCNAVGHRVRDCLEERRDRYACRNCGSPDHKAAECPNPRSAEGVECKRCNEVGHFAKDCPQARAARACHHCGSEDHIARDCDQPRDVSTVTCRNCSEVGHFSRDCTKKKDWSKVKCNNCGEMGHTIKRCPTASSTADEFGHNNTDFNQRAGDNSGWDTGVVADTQHEEPSTGWGQSAGW</sequence>
<feature type="domain" description="CCHC-type" evidence="3">
    <location>
        <begin position="391"/>
        <end position="406"/>
    </location>
</feature>
<feature type="domain" description="CCHC-type" evidence="3">
    <location>
        <begin position="367"/>
        <end position="382"/>
    </location>
</feature>
<evidence type="ECO:0000259" key="3">
    <source>
        <dbReference type="PROSITE" id="PS50158"/>
    </source>
</evidence>
<feature type="domain" description="CCHC-type" evidence="3">
    <location>
        <begin position="79"/>
        <end position="94"/>
    </location>
</feature>
<feature type="domain" description="CCHC-type" evidence="3">
    <location>
        <begin position="56"/>
        <end position="72"/>
    </location>
</feature>
<feature type="domain" description="CCHC-type" evidence="3">
    <location>
        <begin position="345"/>
        <end position="360"/>
    </location>
</feature>
<evidence type="ECO:0000313" key="5">
    <source>
        <dbReference type="Proteomes" id="UP000034947"/>
    </source>
</evidence>
<comment type="caution">
    <text evidence="4">The sequence shown here is derived from an EMBL/GenBank/DDBJ whole genome shotgun (WGS) entry which is preliminary data.</text>
</comment>
<feature type="domain" description="CCHC-type" evidence="3">
    <location>
        <begin position="270"/>
        <end position="286"/>
    </location>
</feature>
<dbReference type="Proteomes" id="UP000034947">
    <property type="component" value="Unassembled WGS sequence"/>
</dbReference>
<keyword evidence="5" id="KW-1185">Reference proteome</keyword>
<evidence type="ECO:0000256" key="1">
    <source>
        <dbReference type="PROSITE-ProRule" id="PRU00047"/>
    </source>
</evidence>
<dbReference type="InterPro" id="IPR051714">
    <property type="entry name" value="Znf_CCHC_NABP"/>
</dbReference>
<dbReference type="SUPFAM" id="SSF57756">
    <property type="entry name" value="Retrovirus zinc finger-like domains"/>
    <property type="match status" value="5"/>
</dbReference>
<dbReference type="OrthoDB" id="8026949at2759"/>
<feature type="domain" description="CCHC-type" evidence="3">
    <location>
        <begin position="297"/>
        <end position="311"/>
    </location>
</feature>
<dbReference type="GO" id="GO:0008270">
    <property type="term" value="F:zinc ion binding"/>
    <property type="evidence" value="ECO:0007669"/>
    <property type="project" value="UniProtKB-KW"/>
</dbReference>
<dbReference type="AlphaFoldDB" id="A0A0F8TWX7"/>
<evidence type="ECO:0000313" key="4">
    <source>
        <dbReference type="EMBL" id="KKK11999.1"/>
    </source>
</evidence>
<keyword evidence="1" id="KW-0863">Zinc-finger</keyword>
<feature type="region of interest" description="Disordered" evidence="2">
    <location>
        <begin position="1"/>
        <end position="33"/>
    </location>
</feature>